<gene>
    <name evidence="10" type="ORF">J437_LFUL016186</name>
</gene>
<keyword evidence="5" id="KW-0811">Translocation</keyword>
<accession>A0A8K0KJA1</accession>
<dbReference type="InterPro" id="IPR024882">
    <property type="entry name" value="NUP58/p45/49"/>
</dbReference>
<keyword evidence="3" id="KW-0509">mRNA transport</keyword>
<feature type="coiled-coil region" evidence="8">
    <location>
        <begin position="250"/>
        <end position="280"/>
    </location>
</feature>
<proteinExistence type="predicted"/>
<keyword evidence="2" id="KW-0813">Transport</keyword>
<dbReference type="EMBL" id="KZ308927">
    <property type="protein sequence ID" value="KAG8235587.1"/>
    <property type="molecule type" value="Genomic_DNA"/>
</dbReference>
<evidence type="ECO:0000256" key="1">
    <source>
        <dbReference type="ARBA" id="ARBA00004567"/>
    </source>
</evidence>
<evidence type="ECO:0000256" key="3">
    <source>
        <dbReference type="ARBA" id="ARBA00022816"/>
    </source>
</evidence>
<dbReference type="GO" id="GO:0051028">
    <property type="term" value="P:mRNA transport"/>
    <property type="evidence" value="ECO:0007669"/>
    <property type="project" value="UniProtKB-KW"/>
</dbReference>
<evidence type="ECO:0000256" key="5">
    <source>
        <dbReference type="ARBA" id="ARBA00023010"/>
    </source>
</evidence>
<feature type="compositionally biased region" description="Polar residues" evidence="9">
    <location>
        <begin position="87"/>
        <end position="102"/>
    </location>
</feature>
<name>A0A8K0KJA1_LADFU</name>
<reference evidence="10" key="2">
    <citation type="submission" date="2017-10" db="EMBL/GenBank/DDBJ databases">
        <title>Ladona fulva Genome sequencing and assembly.</title>
        <authorList>
            <person name="Murali S."/>
            <person name="Richards S."/>
            <person name="Bandaranaike D."/>
            <person name="Bellair M."/>
            <person name="Blankenburg K."/>
            <person name="Chao H."/>
            <person name="Dinh H."/>
            <person name="Doddapaneni H."/>
            <person name="Dugan-Rocha S."/>
            <person name="Elkadiri S."/>
            <person name="Gnanaolivu R."/>
            <person name="Hernandez B."/>
            <person name="Skinner E."/>
            <person name="Javaid M."/>
            <person name="Lee S."/>
            <person name="Li M."/>
            <person name="Ming W."/>
            <person name="Munidasa M."/>
            <person name="Muniz J."/>
            <person name="Nguyen L."/>
            <person name="Hughes D."/>
            <person name="Osuji N."/>
            <person name="Pu L.-L."/>
            <person name="Puazo M."/>
            <person name="Qu C."/>
            <person name="Quiroz J."/>
            <person name="Raj R."/>
            <person name="Weissenberger G."/>
            <person name="Xin Y."/>
            <person name="Zou X."/>
            <person name="Han Y."/>
            <person name="Worley K."/>
            <person name="Muzny D."/>
            <person name="Gibbs R."/>
        </authorList>
    </citation>
    <scope>NUCLEOTIDE SEQUENCE</scope>
    <source>
        <strain evidence="10">Sampled in the wild</strain>
    </source>
</reference>
<organism evidence="10 11">
    <name type="scientific">Ladona fulva</name>
    <name type="common">Scarce chaser dragonfly</name>
    <name type="synonym">Libellula fulva</name>
    <dbReference type="NCBI Taxonomy" id="123851"/>
    <lineage>
        <taxon>Eukaryota</taxon>
        <taxon>Metazoa</taxon>
        <taxon>Ecdysozoa</taxon>
        <taxon>Arthropoda</taxon>
        <taxon>Hexapoda</taxon>
        <taxon>Insecta</taxon>
        <taxon>Pterygota</taxon>
        <taxon>Palaeoptera</taxon>
        <taxon>Odonata</taxon>
        <taxon>Epiprocta</taxon>
        <taxon>Anisoptera</taxon>
        <taxon>Libelluloidea</taxon>
        <taxon>Libellulidae</taxon>
        <taxon>Ladona</taxon>
    </lineage>
</organism>
<sequence>MAGFTFGATATSLAPAATGSSFNFGANKPATTSTGFSFGSNVQSSPFGTPSMAFNTPTSSSAANTFGAISFGTSTSGTPGFGLPAMTPSSTPSFGLTTPGTAVSTQPASTFGIGTFAPTATTTQSALSSGLGTFSSFPQPGLGTATSAPGFLGLQTSTTTAKPLLGSAPLALPTATTTAPTSTFQGLGGIDVSQNKTGPTGSTTTQMDNKAAKETPLPNEILQTVHNFESFMKQQKQMSSEIGRGSVKPLHRVQEETEALKQALASIDNALNRNAALVEKLKTEGAKELQNAEMAQRTHETPAGLQLENSTPIEYFTGLVSGFERDMQTLRQEIENAERHLHNQMQPIALTPQELTTSLRRLHESFVGLAGHLQDVHKTVEEHWEQYLALRRRFYRHLPTPSTLSANTATNSGSDMSSLDSITARPGPTPFSRIGASLTTPVSSLSTAPAGRSPFGSFNPLGTTPSSGIQQPLMQPQIPLLPAGSSFGLGVLPSLQGQKPLLSAPPYSSTQTSFFGGSNPTQGSKRGKR</sequence>
<dbReference type="Gene3D" id="6.10.140.1350">
    <property type="match status" value="1"/>
</dbReference>
<feature type="region of interest" description="Disordered" evidence="9">
    <location>
        <begin position="80"/>
        <end position="102"/>
    </location>
</feature>
<keyword evidence="6" id="KW-0906">Nuclear pore complex</keyword>
<evidence type="ECO:0000256" key="9">
    <source>
        <dbReference type="SAM" id="MobiDB-lite"/>
    </source>
</evidence>
<dbReference type="GO" id="GO:0005643">
    <property type="term" value="C:nuclear pore"/>
    <property type="evidence" value="ECO:0007669"/>
    <property type="project" value="UniProtKB-SubCell"/>
</dbReference>
<feature type="region of interest" description="Disordered" evidence="9">
    <location>
        <begin position="402"/>
        <end position="421"/>
    </location>
</feature>
<keyword evidence="7" id="KW-0539">Nucleus</keyword>
<evidence type="ECO:0000256" key="2">
    <source>
        <dbReference type="ARBA" id="ARBA00022448"/>
    </source>
</evidence>
<comment type="subcellular location">
    <subcellularLocation>
        <location evidence="1">Nucleus</location>
        <location evidence="1">Nuclear pore complex</location>
    </subcellularLocation>
</comment>
<feature type="compositionally biased region" description="Polar residues" evidence="9">
    <location>
        <begin position="506"/>
        <end position="529"/>
    </location>
</feature>
<dbReference type="Pfam" id="PF15967">
    <property type="entry name" value="Nucleoporin_FG2"/>
    <property type="match status" value="1"/>
</dbReference>
<keyword evidence="4" id="KW-0653">Protein transport</keyword>
<dbReference type="GO" id="GO:0015031">
    <property type="term" value="P:protein transport"/>
    <property type="evidence" value="ECO:0007669"/>
    <property type="project" value="UniProtKB-KW"/>
</dbReference>
<dbReference type="OrthoDB" id="2538017at2759"/>
<feature type="compositionally biased region" description="Polar residues" evidence="9">
    <location>
        <begin position="192"/>
        <end position="207"/>
    </location>
</feature>
<evidence type="ECO:0000313" key="10">
    <source>
        <dbReference type="EMBL" id="KAG8235587.1"/>
    </source>
</evidence>
<evidence type="ECO:0000256" key="4">
    <source>
        <dbReference type="ARBA" id="ARBA00022927"/>
    </source>
</evidence>
<feature type="region of interest" description="Disordered" evidence="9">
    <location>
        <begin position="494"/>
        <end position="529"/>
    </location>
</feature>
<dbReference type="PANTHER" id="PTHR13437:SF2">
    <property type="entry name" value="NUCLEOPORIN P58_P45"/>
    <property type="match status" value="1"/>
</dbReference>
<keyword evidence="11" id="KW-1185">Reference proteome</keyword>
<dbReference type="GO" id="GO:0017056">
    <property type="term" value="F:structural constituent of nuclear pore"/>
    <property type="evidence" value="ECO:0007669"/>
    <property type="project" value="InterPro"/>
</dbReference>
<dbReference type="PANTHER" id="PTHR13437">
    <property type="entry name" value="NUCLEOPORIN P58/P45 NUCLEOPORIN-LIKE PROTEIN 1"/>
    <property type="match status" value="1"/>
</dbReference>
<feature type="region of interest" description="Disordered" evidence="9">
    <location>
        <begin position="181"/>
        <end position="207"/>
    </location>
</feature>
<evidence type="ECO:0000256" key="6">
    <source>
        <dbReference type="ARBA" id="ARBA00023132"/>
    </source>
</evidence>
<reference evidence="10" key="1">
    <citation type="submission" date="2013-04" db="EMBL/GenBank/DDBJ databases">
        <authorList>
            <person name="Qu J."/>
            <person name="Murali S.C."/>
            <person name="Bandaranaike D."/>
            <person name="Bellair M."/>
            <person name="Blankenburg K."/>
            <person name="Chao H."/>
            <person name="Dinh H."/>
            <person name="Doddapaneni H."/>
            <person name="Downs B."/>
            <person name="Dugan-Rocha S."/>
            <person name="Elkadiri S."/>
            <person name="Gnanaolivu R.D."/>
            <person name="Hernandez B."/>
            <person name="Javaid M."/>
            <person name="Jayaseelan J.C."/>
            <person name="Lee S."/>
            <person name="Li M."/>
            <person name="Ming W."/>
            <person name="Munidasa M."/>
            <person name="Muniz J."/>
            <person name="Nguyen L."/>
            <person name="Ongeri F."/>
            <person name="Osuji N."/>
            <person name="Pu L.-L."/>
            <person name="Puazo M."/>
            <person name="Qu C."/>
            <person name="Quiroz J."/>
            <person name="Raj R."/>
            <person name="Weissenberger G."/>
            <person name="Xin Y."/>
            <person name="Zou X."/>
            <person name="Han Y."/>
            <person name="Richards S."/>
            <person name="Worley K."/>
            <person name="Muzny D."/>
            <person name="Gibbs R."/>
        </authorList>
    </citation>
    <scope>NUCLEOTIDE SEQUENCE</scope>
    <source>
        <strain evidence="10">Sampled in the wild</strain>
    </source>
</reference>
<protein>
    <recommendedName>
        <fullName evidence="12">Nucleoporin p58/p45</fullName>
    </recommendedName>
</protein>
<dbReference type="GO" id="GO:0008139">
    <property type="term" value="F:nuclear localization sequence binding"/>
    <property type="evidence" value="ECO:0007669"/>
    <property type="project" value="InterPro"/>
</dbReference>
<evidence type="ECO:0000256" key="7">
    <source>
        <dbReference type="ARBA" id="ARBA00023242"/>
    </source>
</evidence>
<dbReference type="Proteomes" id="UP000792457">
    <property type="component" value="Unassembled WGS sequence"/>
</dbReference>
<evidence type="ECO:0008006" key="12">
    <source>
        <dbReference type="Google" id="ProtNLM"/>
    </source>
</evidence>
<keyword evidence="8" id="KW-0175">Coiled coil</keyword>
<dbReference type="AlphaFoldDB" id="A0A8K0KJA1"/>
<evidence type="ECO:0000313" key="11">
    <source>
        <dbReference type="Proteomes" id="UP000792457"/>
    </source>
</evidence>
<evidence type="ECO:0000256" key="8">
    <source>
        <dbReference type="SAM" id="Coils"/>
    </source>
</evidence>
<comment type="caution">
    <text evidence="10">The sequence shown here is derived from an EMBL/GenBank/DDBJ whole genome shotgun (WGS) entry which is preliminary data.</text>
</comment>